<protein>
    <recommendedName>
        <fullName evidence="2">Transgelin</fullName>
    </recommendedName>
</protein>
<dbReference type="InterPro" id="IPR003096">
    <property type="entry name" value="SM22_calponin"/>
</dbReference>
<evidence type="ECO:0000259" key="3">
    <source>
        <dbReference type="PROSITE" id="PS50021"/>
    </source>
</evidence>
<evidence type="ECO:0000313" key="5">
    <source>
        <dbReference type="Proteomes" id="UP001158576"/>
    </source>
</evidence>
<name>A0ABN7SSV6_OIKDI</name>
<evidence type="ECO:0000313" key="4">
    <source>
        <dbReference type="EMBL" id="CAG5106807.1"/>
    </source>
</evidence>
<dbReference type="PRINTS" id="PR00888">
    <property type="entry name" value="SM22CALPONIN"/>
</dbReference>
<proteinExistence type="inferred from homology"/>
<dbReference type="PROSITE" id="PS01052">
    <property type="entry name" value="CALPONIN_1"/>
    <property type="match status" value="1"/>
</dbReference>
<evidence type="ECO:0000256" key="2">
    <source>
        <dbReference type="RuleBase" id="RU361224"/>
    </source>
</evidence>
<dbReference type="Pfam" id="PF00402">
    <property type="entry name" value="Calponin"/>
    <property type="match status" value="1"/>
</dbReference>
<sequence>MTTRPQGYGLTRELAEKNAAKYSVEDEVEIVQWICDVTSVPAPSAQGPDAFKDFLRSGVVLCTLMNSLKEGSCRKPHDTSKTKLAALRQNKENENISFFLSAAEAYGCNKADLFQTVDLVDGTNLAQVQSTLYKLGGQAQKQGYSGPTIGIKQGSENKREFSEEQLKSGQNIIGLQMGSNQVASQKGMSAYGATRQIVNNTQ</sequence>
<dbReference type="InterPro" id="IPR036872">
    <property type="entry name" value="CH_dom_sf"/>
</dbReference>
<reference evidence="4 5" key="1">
    <citation type="submission" date="2021-04" db="EMBL/GenBank/DDBJ databases">
        <authorList>
            <person name="Bliznina A."/>
        </authorList>
    </citation>
    <scope>NUCLEOTIDE SEQUENCE [LARGE SCALE GENOMIC DNA]</scope>
</reference>
<feature type="domain" description="Calponin-homology (CH)" evidence="3">
    <location>
        <begin position="24"/>
        <end position="139"/>
    </location>
</feature>
<dbReference type="Gene3D" id="1.10.418.10">
    <property type="entry name" value="Calponin-like domain"/>
    <property type="match status" value="1"/>
</dbReference>
<dbReference type="EMBL" id="OU015566">
    <property type="protein sequence ID" value="CAG5106807.1"/>
    <property type="molecule type" value="Genomic_DNA"/>
</dbReference>
<dbReference type="PROSITE" id="PS50021">
    <property type="entry name" value="CH"/>
    <property type="match status" value="1"/>
</dbReference>
<organism evidence="4 5">
    <name type="scientific">Oikopleura dioica</name>
    <name type="common">Tunicate</name>
    <dbReference type="NCBI Taxonomy" id="34765"/>
    <lineage>
        <taxon>Eukaryota</taxon>
        <taxon>Metazoa</taxon>
        <taxon>Chordata</taxon>
        <taxon>Tunicata</taxon>
        <taxon>Appendicularia</taxon>
        <taxon>Copelata</taxon>
        <taxon>Oikopleuridae</taxon>
        <taxon>Oikopleura</taxon>
    </lineage>
</organism>
<accession>A0ABN7SSV6</accession>
<keyword evidence="5" id="KW-1185">Reference proteome</keyword>
<dbReference type="PROSITE" id="PS51122">
    <property type="entry name" value="CALPONIN_2"/>
    <property type="match status" value="1"/>
</dbReference>
<dbReference type="PANTHER" id="PTHR47385:SF18">
    <property type="entry name" value="CALPONIN"/>
    <property type="match status" value="1"/>
</dbReference>
<evidence type="ECO:0000256" key="1">
    <source>
        <dbReference type="ARBA" id="ARBA00009631"/>
    </source>
</evidence>
<gene>
    <name evidence="4" type="ORF">OKIOD_LOCUS11773</name>
</gene>
<dbReference type="InterPro" id="IPR000557">
    <property type="entry name" value="Calponin_repeat"/>
</dbReference>
<dbReference type="SUPFAM" id="SSF47576">
    <property type="entry name" value="Calponin-homology domain, CH-domain"/>
    <property type="match status" value="1"/>
</dbReference>
<comment type="similarity">
    <text evidence="1 2">Belongs to the calponin family.</text>
</comment>
<dbReference type="PANTHER" id="PTHR47385">
    <property type="entry name" value="CALPONIN"/>
    <property type="match status" value="1"/>
</dbReference>
<dbReference type="InterPro" id="IPR001715">
    <property type="entry name" value="CH_dom"/>
</dbReference>
<dbReference type="SMART" id="SM00033">
    <property type="entry name" value="CH"/>
    <property type="match status" value="1"/>
</dbReference>
<dbReference type="InterPro" id="IPR050606">
    <property type="entry name" value="Calponin-like"/>
</dbReference>
<dbReference type="Proteomes" id="UP001158576">
    <property type="component" value="Chromosome 1"/>
</dbReference>
<dbReference type="Pfam" id="PF00307">
    <property type="entry name" value="CH"/>
    <property type="match status" value="1"/>
</dbReference>